<keyword evidence="3" id="KW-1185">Reference proteome</keyword>
<organism evidence="2 3">
    <name type="scientific">Sparassis crispa</name>
    <dbReference type="NCBI Taxonomy" id="139825"/>
    <lineage>
        <taxon>Eukaryota</taxon>
        <taxon>Fungi</taxon>
        <taxon>Dikarya</taxon>
        <taxon>Basidiomycota</taxon>
        <taxon>Agaricomycotina</taxon>
        <taxon>Agaricomycetes</taxon>
        <taxon>Polyporales</taxon>
        <taxon>Sparassidaceae</taxon>
        <taxon>Sparassis</taxon>
    </lineage>
</organism>
<feature type="domain" description="Tc1-like transposase DDE" evidence="1">
    <location>
        <begin position="148"/>
        <end position="288"/>
    </location>
</feature>
<dbReference type="InterPro" id="IPR012337">
    <property type="entry name" value="RNaseH-like_sf"/>
</dbReference>
<dbReference type="InterPro" id="IPR038717">
    <property type="entry name" value="Tc1-like_DDE_dom"/>
</dbReference>
<dbReference type="OrthoDB" id="3227781at2759"/>
<dbReference type="Pfam" id="PF13358">
    <property type="entry name" value="DDE_3"/>
    <property type="match status" value="1"/>
</dbReference>
<dbReference type="PANTHER" id="PTHR46564:SF1">
    <property type="entry name" value="TRANSPOSASE"/>
    <property type="match status" value="1"/>
</dbReference>
<evidence type="ECO:0000313" key="2">
    <source>
        <dbReference type="EMBL" id="GBE86874.1"/>
    </source>
</evidence>
<dbReference type="Gene3D" id="3.30.420.10">
    <property type="entry name" value="Ribonuclease H-like superfamily/Ribonuclease H"/>
    <property type="match status" value="1"/>
</dbReference>
<dbReference type="RefSeq" id="XP_027617787.1">
    <property type="nucleotide sequence ID" value="XM_027761986.1"/>
</dbReference>
<accession>A0A401GYG4</accession>
<dbReference type="SUPFAM" id="SSF53098">
    <property type="entry name" value="Ribonuclease H-like"/>
    <property type="match status" value="1"/>
</dbReference>
<dbReference type="InParanoid" id="A0A401GYG4"/>
<comment type="caution">
    <text evidence="2">The sequence shown here is derived from an EMBL/GenBank/DDBJ whole genome shotgun (WGS) entry which is preliminary data.</text>
</comment>
<dbReference type="PANTHER" id="PTHR46564">
    <property type="entry name" value="TRANSPOSASE"/>
    <property type="match status" value="1"/>
</dbReference>
<dbReference type="InterPro" id="IPR009057">
    <property type="entry name" value="Homeodomain-like_sf"/>
</dbReference>
<name>A0A401GYG4_9APHY</name>
<proteinExistence type="predicted"/>
<dbReference type="GO" id="GO:0003676">
    <property type="term" value="F:nucleic acid binding"/>
    <property type="evidence" value="ECO:0007669"/>
    <property type="project" value="InterPro"/>
</dbReference>
<dbReference type="AlphaFoldDB" id="A0A401GYG4"/>
<dbReference type="GeneID" id="38783791"/>
<dbReference type="Proteomes" id="UP000287166">
    <property type="component" value="Unassembled WGS sequence"/>
</dbReference>
<dbReference type="SUPFAM" id="SSF46689">
    <property type="entry name" value="Homeodomain-like"/>
    <property type="match status" value="1"/>
</dbReference>
<dbReference type="InterPro" id="IPR047655">
    <property type="entry name" value="Transpos_IS630-like"/>
</dbReference>
<protein>
    <recommendedName>
        <fullName evidence="1">Tc1-like transposase DDE domain-containing protein</fullName>
    </recommendedName>
</protein>
<dbReference type="InterPro" id="IPR036397">
    <property type="entry name" value="RNaseH_sf"/>
</dbReference>
<reference evidence="2 3" key="1">
    <citation type="journal article" date="2018" name="Sci. Rep.">
        <title>Genome sequence of the cauliflower mushroom Sparassis crispa (Hanabiratake) and its association with beneficial usage.</title>
        <authorList>
            <person name="Kiyama R."/>
            <person name="Furutani Y."/>
            <person name="Kawaguchi K."/>
            <person name="Nakanishi T."/>
        </authorList>
    </citation>
    <scope>NUCLEOTIDE SEQUENCE [LARGE SCALE GENOMIC DNA]</scope>
</reference>
<dbReference type="NCBIfam" id="NF033545">
    <property type="entry name" value="transpos_IS630"/>
    <property type="match status" value="1"/>
</dbReference>
<dbReference type="EMBL" id="BFAD01000010">
    <property type="protein sequence ID" value="GBE86874.1"/>
    <property type="molecule type" value="Genomic_DNA"/>
</dbReference>
<evidence type="ECO:0000259" key="1">
    <source>
        <dbReference type="Pfam" id="PF13358"/>
    </source>
</evidence>
<evidence type="ECO:0000313" key="3">
    <source>
        <dbReference type="Proteomes" id="UP000287166"/>
    </source>
</evidence>
<sequence>MPPFGNRRHIPRAVKETLVVLSGHFKTSVIARTLDVNLRTVQRILQLAHRSGSVVRTPLRSGRPRILNGLDAAYLESCIERTPDLYFEELQVELYSARGILASCMTIARTLRHRGFTQKNISVPALERNEDHRDAYLINIGEHYRADQLVFVDKSACNRFTTRRTMAWARIGHRARRHDRFVRGKRYSVLPALSLDGVLHLDVQDHTYKAEEFNSFIDGLLDNMNPFPQPNSVIVMDNASIHKSQHLADMIEARGMRLLYLPPYSPDFNPIEEAFSAMKAWIRLHRDYVCGELTGEVTCDPFEMLWRAVFSAMTPEKALGWFRDCKYVA</sequence>
<gene>
    <name evidence="2" type="ORF">SCP_1001160</name>
</gene>
<dbReference type="STRING" id="139825.A0A401GYG4"/>